<dbReference type="EMBL" id="CP012661">
    <property type="protein sequence ID" value="AMY71912.1"/>
    <property type="molecule type" value="Genomic_DNA"/>
</dbReference>
<dbReference type="Gene3D" id="3.40.50.880">
    <property type="match status" value="1"/>
</dbReference>
<dbReference type="PROSITE" id="PS01124">
    <property type="entry name" value="HTH_ARAC_FAMILY_2"/>
    <property type="match status" value="1"/>
</dbReference>
<evidence type="ECO:0000313" key="6">
    <source>
        <dbReference type="Proteomes" id="UP000076128"/>
    </source>
</evidence>
<accession>A0A159Z8Q2</accession>
<evidence type="ECO:0000259" key="4">
    <source>
        <dbReference type="PROSITE" id="PS01124"/>
    </source>
</evidence>
<keyword evidence="3" id="KW-0804">Transcription</keyword>
<dbReference type="CDD" id="cd03136">
    <property type="entry name" value="GATase1_AraC_ArgR_like"/>
    <property type="match status" value="1"/>
</dbReference>
<dbReference type="Proteomes" id="UP000076128">
    <property type="component" value="Chromosome"/>
</dbReference>
<keyword evidence="1" id="KW-0805">Transcription regulation</keyword>
<dbReference type="PANTHER" id="PTHR43130">
    <property type="entry name" value="ARAC-FAMILY TRANSCRIPTIONAL REGULATOR"/>
    <property type="match status" value="1"/>
</dbReference>
<protein>
    <submittedName>
        <fullName evidence="5">AraC family transcriptional regulator</fullName>
    </submittedName>
</protein>
<dbReference type="GO" id="GO:0003700">
    <property type="term" value="F:DNA-binding transcription factor activity"/>
    <property type="evidence" value="ECO:0007669"/>
    <property type="project" value="InterPro"/>
</dbReference>
<dbReference type="GO" id="GO:0043565">
    <property type="term" value="F:sequence-specific DNA binding"/>
    <property type="evidence" value="ECO:0007669"/>
    <property type="project" value="InterPro"/>
</dbReference>
<dbReference type="InterPro" id="IPR029062">
    <property type="entry name" value="Class_I_gatase-like"/>
</dbReference>
<keyword evidence="2" id="KW-0238">DNA-binding</keyword>
<dbReference type="Pfam" id="PF01965">
    <property type="entry name" value="DJ-1_PfpI"/>
    <property type="match status" value="1"/>
</dbReference>
<dbReference type="SUPFAM" id="SSF46689">
    <property type="entry name" value="Homeodomain-like"/>
    <property type="match status" value="2"/>
</dbReference>
<evidence type="ECO:0000256" key="3">
    <source>
        <dbReference type="ARBA" id="ARBA00023163"/>
    </source>
</evidence>
<dbReference type="STRING" id="1335048.AKL17_4702"/>
<dbReference type="SUPFAM" id="SSF52317">
    <property type="entry name" value="Class I glutamine amidotransferase-like"/>
    <property type="match status" value="1"/>
</dbReference>
<gene>
    <name evidence="5" type="ORF">AKL17_4702</name>
</gene>
<dbReference type="RefSeq" id="WP_084739961.1">
    <property type="nucleotide sequence ID" value="NZ_CP012661.1"/>
</dbReference>
<dbReference type="Gene3D" id="1.10.10.60">
    <property type="entry name" value="Homeodomain-like"/>
    <property type="match status" value="2"/>
</dbReference>
<dbReference type="InterPro" id="IPR018062">
    <property type="entry name" value="HTH_AraC-typ_CS"/>
</dbReference>
<dbReference type="InterPro" id="IPR018060">
    <property type="entry name" value="HTH_AraC"/>
</dbReference>
<name>A0A159Z8Q2_9RHOB</name>
<dbReference type="InterPro" id="IPR020449">
    <property type="entry name" value="Tscrpt_reg_AraC-type_HTH"/>
</dbReference>
<feature type="domain" description="HTH araC/xylS-type" evidence="4">
    <location>
        <begin position="232"/>
        <end position="330"/>
    </location>
</feature>
<dbReference type="PROSITE" id="PS00041">
    <property type="entry name" value="HTH_ARAC_FAMILY_1"/>
    <property type="match status" value="1"/>
</dbReference>
<dbReference type="Pfam" id="PF12833">
    <property type="entry name" value="HTH_18"/>
    <property type="match status" value="1"/>
</dbReference>
<sequence>MTSHSQIRAASKITAPNPGGEVRFAFLLLDGFTHLAFASALEPLRVANEALGRPAYGWRLLSETGGPVTCSNGMTVLADGPMQPMGRGETLIVVGGRGSRRQASDRLLGQLRREAVRGTRIGALCMGSYILARAGLLEGEDCAVHWELADAFAEEFPRITVTRAAFTLGRRPTAPGGAVAADMMLHLIAADHGADLPARLADLMVCNGVRSPQSDQTVSLQSRYGMRNPRLVKVLRFMEQTLEQPLTAAEIAEAAGMSIRQTERLFTRYVKMTPMAFYARLRLDKAHSLLMQTELSITEVAVACGFQSSSHFAKRYRAAFGVNPRHMRVVGAPAAA</sequence>
<dbReference type="InterPro" id="IPR002818">
    <property type="entry name" value="DJ-1/PfpI"/>
</dbReference>
<proteinExistence type="predicted"/>
<dbReference type="SMART" id="SM00342">
    <property type="entry name" value="HTH_ARAC"/>
    <property type="match status" value="1"/>
</dbReference>
<evidence type="ECO:0000256" key="2">
    <source>
        <dbReference type="ARBA" id="ARBA00023125"/>
    </source>
</evidence>
<organism evidence="5 6">
    <name type="scientific">Frigidibacter mobilis</name>
    <dbReference type="NCBI Taxonomy" id="1335048"/>
    <lineage>
        <taxon>Bacteria</taxon>
        <taxon>Pseudomonadati</taxon>
        <taxon>Pseudomonadota</taxon>
        <taxon>Alphaproteobacteria</taxon>
        <taxon>Rhodobacterales</taxon>
        <taxon>Paracoccaceae</taxon>
        <taxon>Frigidibacter</taxon>
    </lineage>
</organism>
<keyword evidence="6" id="KW-1185">Reference proteome</keyword>
<dbReference type="InterPro" id="IPR009057">
    <property type="entry name" value="Homeodomain-like_sf"/>
</dbReference>
<dbReference type="OrthoDB" id="9793400at2"/>
<dbReference type="PRINTS" id="PR00032">
    <property type="entry name" value="HTHARAC"/>
</dbReference>
<dbReference type="PANTHER" id="PTHR43130:SF3">
    <property type="entry name" value="HTH-TYPE TRANSCRIPTIONAL REGULATOR RV1931C"/>
    <property type="match status" value="1"/>
</dbReference>
<reference evidence="5 6" key="1">
    <citation type="submission" date="2015-09" db="EMBL/GenBank/DDBJ databases">
        <title>Complete genome sequence of Defluviimonas alba cai42t isolated from an oilfield in Xinjiang.</title>
        <authorList>
            <person name="Geng S."/>
            <person name="Pan X."/>
            <person name="Wu X."/>
        </authorList>
    </citation>
    <scope>NUCLEOTIDE SEQUENCE [LARGE SCALE GENOMIC DNA]</scope>
    <source>
        <strain evidence="6">cai42</strain>
    </source>
</reference>
<dbReference type="AlphaFoldDB" id="A0A159Z8Q2"/>
<dbReference type="KEGG" id="daa:AKL17_4702"/>
<evidence type="ECO:0000256" key="1">
    <source>
        <dbReference type="ARBA" id="ARBA00023015"/>
    </source>
</evidence>
<dbReference type="InterPro" id="IPR052158">
    <property type="entry name" value="INH-QAR"/>
</dbReference>
<evidence type="ECO:0000313" key="5">
    <source>
        <dbReference type="EMBL" id="AMY71912.1"/>
    </source>
</evidence>